<feature type="region of interest" description="Disordered" evidence="1">
    <location>
        <begin position="93"/>
        <end position="118"/>
    </location>
</feature>
<organism evidence="4 5">
    <name type="scientific">Effrenium voratum</name>
    <dbReference type="NCBI Taxonomy" id="2562239"/>
    <lineage>
        <taxon>Eukaryota</taxon>
        <taxon>Sar</taxon>
        <taxon>Alveolata</taxon>
        <taxon>Dinophyceae</taxon>
        <taxon>Suessiales</taxon>
        <taxon>Symbiodiniaceae</taxon>
        <taxon>Effrenium</taxon>
    </lineage>
</organism>
<comment type="caution">
    <text evidence="4">The sequence shown here is derived from an EMBL/GenBank/DDBJ whole genome shotgun (WGS) entry which is preliminary data.</text>
</comment>
<reference evidence="4" key="1">
    <citation type="submission" date="2023-08" db="EMBL/GenBank/DDBJ databases">
        <authorList>
            <person name="Chen Y."/>
            <person name="Shah S."/>
            <person name="Dougan E. K."/>
            <person name="Thang M."/>
            <person name="Chan C."/>
        </authorList>
    </citation>
    <scope>NUCLEOTIDE SEQUENCE</scope>
</reference>
<sequence>MDAMALLCLASLGILAEGIPAPRSNAWSGQMVVDASGRLMPMQDTVPVIRKVGQAPVPPVPTDWPRQSGPKHQEFDDPALPPEVEREAQISKIMQQPSPRNVNEPRATQAKPPETPGRLTTATDLLILSSGAFLLPAHRGGQKGLNWLSCIFAMQAIICGVYHYCDQHRVGTDLDGPVCSETTYRFWHLADHGMAYFIMLQMAFLILGPEDPTLRRDTTRDAWSFAREPSASSGLAPSCGGGSLVAMGTRICPAGVLSIILWLSARSDHAVGSPAFHLVLGGLCCLLFLFGKGSFWLLRPAAAAHTLALPQAWLRLVLCFSSVGLSILLFLGMQTVANDKTKVGMGGYKAYAHSMWHVAAAVLAAGVLELLEWQRLRFLQQDFQGHEFFGKDVRERTRS</sequence>
<name>A0AA36IE26_9DINO</name>
<feature type="transmembrane region" description="Helical" evidence="2">
    <location>
        <begin position="244"/>
        <end position="265"/>
    </location>
</feature>
<evidence type="ECO:0000313" key="4">
    <source>
        <dbReference type="EMBL" id="CAJ1384529.1"/>
    </source>
</evidence>
<keyword evidence="5" id="KW-1185">Reference proteome</keyword>
<feature type="transmembrane region" description="Helical" evidence="2">
    <location>
        <begin position="271"/>
        <end position="291"/>
    </location>
</feature>
<feature type="region of interest" description="Disordered" evidence="1">
    <location>
        <begin position="53"/>
        <end position="79"/>
    </location>
</feature>
<keyword evidence="3" id="KW-0732">Signal</keyword>
<protein>
    <submittedName>
        <fullName evidence="4">Uncharacterized protein</fullName>
    </submittedName>
</protein>
<proteinExistence type="predicted"/>
<dbReference type="EMBL" id="CAUJNA010001122">
    <property type="protein sequence ID" value="CAJ1384529.1"/>
    <property type="molecule type" value="Genomic_DNA"/>
</dbReference>
<gene>
    <name evidence="4" type="ORF">EVOR1521_LOCUS11391</name>
</gene>
<evidence type="ECO:0000256" key="3">
    <source>
        <dbReference type="SAM" id="SignalP"/>
    </source>
</evidence>
<dbReference type="AlphaFoldDB" id="A0AA36IE26"/>
<keyword evidence="2" id="KW-1133">Transmembrane helix</keyword>
<dbReference type="Proteomes" id="UP001178507">
    <property type="component" value="Unassembled WGS sequence"/>
</dbReference>
<feature type="transmembrane region" description="Helical" evidence="2">
    <location>
        <begin position="312"/>
        <end position="331"/>
    </location>
</feature>
<keyword evidence="2" id="KW-0472">Membrane</keyword>
<feature type="chain" id="PRO_5041220074" evidence="3">
    <location>
        <begin position="19"/>
        <end position="399"/>
    </location>
</feature>
<evidence type="ECO:0000313" key="5">
    <source>
        <dbReference type="Proteomes" id="UP001178507"/>
    </source>
</evidence>
<accession>A0AA36IE26</accession>
<keyword evidence="2" id="KW-0812">Transmembrane</keyword>
<feature type="signal peptide" evidence="3">
    <location>
        <begin position="1"/>
        <end position="18"/>
    </location>
</feature>
<feature type="transmembrane region" description="Helical" evidence="2">
    <location>
        <begin position="184"/>
        <end position="207"/>
    </location>
</feature>
<evidence type="ECO:0000256" key="2">
    <source>
        <dbReference type="SAM" id="Phobius"/>
    </source>
</evidence>
<evidence type="ECO:0000256" key="1">
    <source>
        <dbReference type="SAM" id="MobiDB-lite"/>
    </source>
</evidence>
<feature type="transmembrane region" description="Helical" evidence="2">
    <location>
        <begin position="144"/>
        <end position="164"/>
    </location>
</feature>